<evidence type="ECO:0000256" key="4">
    <source>
        <dbReference type="ARBA" id="ARBA00022842"/>
    </source>
</evidence>
<evidence type="ECO:0000256" key="2">
    <source>
        <dbReference type="ARBA" id="ARBA00022532"/>
    </source>
</evidence>
<dbReference type="STRING" id="1193502.SHALO_1419"/>
<feature type="binding site" evidence="12">
    <location>
        <position position="352"/>
    </location>
    <ligand>
        <name>Mg(2+)</name>
        <dbReference type="ChEBI" id="CHEBI:18420"/>
    </ligand>
</feature>
<dbReference type="InterPro" id="IPR004436">
    <property type="entry name" value="Isocitrate_DH_NADP_mono"/>
</dbReference>
<sequence length="745" mass="82063">MVQQTSKIIYTKVDEAPALATYSLLPIVQAFTASSNIEMEIRDISLSGRILANFPENLTAEQKVNDDLTYLGELANQPEANIIKLPNISASLPQLQAAIKELQDKGYNIPNYPENPTNEAEKEIKTRYAKVLGSAVNPVLREGNSDRRAPLCVKEYARKNPHRMGKWTSDSASHVAYMNEGDFYGNEKAVMVPEATTVRIELLGKDGTTTVLKEKLALLKDEIIDGTYMSSKKLSAFFEAQMQEAQKSGILLSLHLKATMMKVSDPIMFGYALKVFFKDVFEKYATLFAEIGVNANNGLGDLYTKIATLPEAQKAAIEADIMNTYPKRPKLAMVNSDKGITNLHVPSDVIIDASMPACIRESGKMWGEDGALHDTKALIPDRCYARIYEETMNFCKKNGALDPKTMGSVPNVGLMAQKAEEYGSHDKTFQCATDGVVRIVEIASGNVLMEHSVEKGDIYRACQAKDAPIRDWVKLAVNRARLSHTPAIFWLDPARGHDAQMIQKVEKYLKEYDISDLDIKIMTPEEAIRESLARIVKGLDTIAVTGNVLRDYLTDLFPILEVGTSAKMLSIVPLMNGGGLFETGAGGSAPKHVQQFVEENHLRWDSLGEFMALTASLEHLDNVVGNKKASVLAKTLDAATGKFLDNNKSPSSKVGELDNRGSHFYLAMYWAEALAAQSEDQSLSAQFKPLFETLKANEQKIVAELAAVQGKAVDMGGYYIPSFEKTNQAMRPSATFNKALDALKA</sequence>
<name>A0A1D7TJJ9_9BACT</name>
<dbReference type="RefSeq" id="WP_069477984.1">
    <property type="nucleotide sequence ID" value="NZ_CP017111.1"/>
</dbReference>
<evidence type="ECO:0000313" key="13">
    <source>
        <dbReference type="EMBL" id="AOO65195.1"/>
    </source>
</evidence>
<dbReference type="GO" id="GO:0046872">
    <property type="term" value="F:metal ion binding"/>
    <property type="evidence" value="ECO:0007669"/>
    <property type="project" value="UniProtKB-KW"/>
</dbReference>
<evidence type="ECO:0000313" key="14">
    <source>
        <dbReference type="Proteomes" id="UP000094609"/>
    </source>
</evidence>
<keyword evidence="14" id="KW-1185">Reference proteome</keyword>
<evidence type="ECO:0000256" key="3">
    <source>
        <dbReference type="ARBA" id="ARBA00022723"/>
    </source>
</evidence>
<accession>A0A1D7TJJ9</accession>
<feature type="site" description="Critical for catalysis" evidence="10">
    <location>
        <position position="422"/>
    </location>
</feature>
<keyword evidence="3 12" id="KW-0479">Metal-binding</keyword>
<dbReference type="AlphaFoldDB" id="A0A1D7TJJ9"/>
<dbReference type="PANTHER" id="PTHR36999:SF1">
    <property type="entry name" value="ISOCITRATE DEHYDROGENASE (NADP(+))"/>
    <property type="match status" value="1"/>
</dbReference>
<dbReference type="GO" id="GO:0006097">
    <property type="term" value="P:glyoxylate cycle"/>
    <property type="evidence" value="ECO:0007669"/>
    <property type="project" value="UniProtKB-KW"/>
</dbReference>
<evidence type="ECO:0000256" key="1">
    <source>
        <dbReference type="ARBA" id="ARBA00022435"/>
    </source>
</evidence>
<evidence type="ECO:0000256" key="8">
    <source>
        <dbReference type="ARBA" id="ARBA00046318"/>
    </source>
</evidence>
<dbReference type="PIRSF" id="PIRSF009407">
    <property type="entry name" value="IDH_monmr"/>
    <property type="match status" value="1"/>
</dbReference>
<feature type="site" description="Critical for catalysis" evidence="10">
    <location>
        <position position="257"/>
    </location>
</feature>
<evidence type="ECO:0000256" key="6">
    <source>
        <dbReference type="ARBA" id="ARBA00023002"/>
    </source>
</evidence>
<keyword evidence="4 12" id="KW-0460">Magnesium</keyword>
<feature type="binding site" evidence="11">
    <location>
        <position position="147"/>
    </location>
    <ligand>
        <name>D-threo-isocitrate</name>
        <dbReference type="ChEBI" id="CHEBI:15562"/>
    </ligand>
</feature>
<organism evidence="13 14">
    <name type="scientific">Sulfurospirillum halorespirans DSM 13726</name>
    <dbReference type="NCBI Taxonomy" id="1193502"/>
    <lineage>
        <taxon>Bacteria</taxon>
        <taxon>Pseudomonadati</taxon>
        <taxon>Campylobacterota</taxon>
        <taxon>Epsilonproteobacteria</taxon>
        <taxon>Campylobacterales</taxon>
        <taxon>Sulfurospirillaceae</taxon>
        <taxon>Sulfurospirillum</taxon>
    </lineage>
</organism>
<keyword evidence="1 9" id="KW-0329">Glyoxylate bypass</keyword>
<proteinExistence type="inferred from homology"/>
<dbReference type="SUPFAM" id="SSF53659">
    <property type="entry name" value="Isocitrate/Isopropylmalate dehydrogenase-like"/>
    <property type="match status" value="1"/>
</dbReference>
<feature type="binding site" evidence="11">
    <location>
        <position position="550"/>
    </location>
    <ligand>
        <name>D-threo-isocitrate</name>
        <dbReference type="ChEBI" id="CHEBI:15562"/>
    </ligand>
</feature>
<dbReference type="Pfam" id="PF03971">
    <property type="entry name" value="IDH"/>
    <property type="match status" value="1"/>
</dbReference>
<evidence type="ECO:0000256" key="9">
    <source>
        <dbReference type="PIRNR" id="PIRNR009407"/>
    </source>
</evidence>
<dbReference type="PANTHER" id="PTHR36999">
    <property type="entry name" value="ISOCITRATE DEHYDROGENASE [NADP]"/>
    <property type="match status" value="1"/>
</dbReference>
<protein>
    <recommendedName>
        <fullName evidence="9">Isocitrate dehydrogenase [NADP]</fullName>
        <ecNumber evidence="9">1.1.1.42</ecNumber>
    </recommendedName>
    <alternativeName>
        <fullName evidence="9">Oxalosuccinate decarboxylase</fullName>
    </alternativeName>
</protein>
<dbReference type="KEGG" id="shal:SHALO_1419"/>
<dbReference type="Proteomes" id="UP000094609">
    <property type="component" value="Chromosome"/>
</dbReference>
<dbReference type="PATRIC" id="fig|1193502.14.peg.1439"/>
<keyword evidence="2 9" id="KW-0816">Tricarboxylic acid cycle</keyword>
<comment type="cofactor">
    <cofactor evidence="12">
        <name>Mg(2+)</name>
        <dbReference type="ChEBI" id="CHEBI:18420"/>
    </cofactor>
    <cofactor evidence="12">
        <name>Mn(2+)</name>
        <dbReference type="ChEBI" id="CHEBI:29035"/>
    </cofactor>
    <text evidence="12">Binds 1 Mg(2+) or Mn(2+) ion per subunit.</text>
</comment>
<reference evidence="14" key="1">
    <citation type="submission" date="2016-08" db="EMBL/GenBank/DDBJ databases">
        <title>Complete genome sequence of the organohalide-respiring Epsilonproteobacterium Sulfurospirillum halorespirans.</title>
        <authorList>
            <person name="Goris T."/>
            <person name="Zimmermann J."/>
            <person name="Schenz B."/>
            <person name="Lemos M."/>
            <person name="Hackermueller J."/>
            <person name="Diekert G."/>
        </authorList>
    </citation>
    <scope>NUCLEOTIDE SEQUENCE [LARGE SCALE GENOMIC DNA]</scope>
    <source>
        <strain>DSM 13726</strain>
        <strain evidence="14">PCE-M2</strain>
    </source>
</reference>
<feature type="binding site" evidence="11">
    <location>
        <begin position="134"/>
        <end position="141"/>
    </location>
    <ligand>
        <name>substrate</name>
    </ligand>
</feature>
<evidence type="ECO:0000256" key="5">
    <source>
        <dbReference type="ARBA" id="ARBA00022857"/>
    </source>
</evidence>
<evidence type="ECO:0000256" key="11">
    <source>
        <dbReference type="PIRSR" id="PIRSR009407-2"/>
    </source>
</evidence>
<feature type="binding site" evidence="12">
    <location>
        <position position="551"/>
    </location>
    <ligand>
        <name>Mg(2+)</name>
        <dbReference type="ChEBI" id="CHEBI:18420"/>
    </ligand>
</feature>
<comment type="similarity">
    <text evidence="8 9">Belongs to the monomeric-type IDH family.</text>
</comment>
<keyword evidence="5 9" id="KW-0521">NADP</keyword>
<dbReference type="GO" id="GO:0004450">
    <property type="term" value="F:isocitrate dehydrogenase (NADP+) activity"/>
    <property type="evidence" value="ECO:0007669"/>
    <property type="project" value="UniProtKB-EC"/>
</dbReference>
<dbReference type="NCBIfam" id="TIGR00178">
    <property type="entry name" value="monomer_idh"/>
    <property type="match status" value="1"/>
</dbReference>
<keyword evidence="6 9" id="KW-0560">Oxidoreductase</keyword>
<evidence type="ECO:0000256" key="12">
    <source>
        <dbReference type="PIRSR" id="PIRSR009407-3"/>
    </source>
</evidence>
<feature type="binding site" evidence="12">
    <location>
        <position position="555"/>
    </location>
    <ligand>
        <name>Mg(2+)</name>
        <dbReference type="ChEBI" id="CHEBI:18420"/>
    </ligand>
</feature>
<evidence type="ECO:0000256" key="10">
    <source>
        <dbReference type="PIRSR" id="PIRSR009407-1"/>
    </source>
</evidence>
<comment type="catalytic activity">
    <reaction evidence="7 9">
        <text>D-threo-isocitrate + NADP(+) = 2-oxoglutarate + CO2 + NADPH</text>
        <dbReference type="Rhea" id="RHEA:19629"/>
        <dbReference type="ChEBI" id="CHEBI:15562"/>
        <dbReference type="ChEBI" id="CHEBI:16526"/>
        <dbReference type="ChEBI" id="CHEBI:16810"/>
        <dbReference type="ChEBI" id="CHEBI:57783"/>
        <dbReference type="ChEBI" id="CHEBI:58349"/>
        <dbReference type="EC" id="1.1.1.42"/>
    </reaction>
</comment>
<gene>
    <name evidence="13" type="ORF">SHALO_1419</name>
</gene>
<dbReference type="Gene3D" id="3.40.718.10">
    <property type="entry name" value="Isopropylmalate Dehydrogenase"/>
    <property type="match status" value="1"/>
</dbReference>
<dbReference type="EC" id="1.1.1.42" evidence="9"/>
<dbReference type="GO" id="GO:0006099">
    <property type="term" value="P:tricarboxylic acid cycle"/>
    <property type="evidence" value="ECO:0007669"/>
    <property type="project" value="UniProtKB-KW"/>
</dbReference>
<evidence type="ECO:0000256" key="7">
    <source>
        <dbReference type="ARBA" id="ARBA00023554"/>
    </source>
</evidence>
<dbReference type="EMBL" id="CP017111">
    <property type="protein sequence ID" value="AOO65195.1"/>
    <property type="molecule type" value="Genomic_DNA"/>
</dbReference>